<protein>
    <recommendedName>
        <fullName evidence="9">Efflux pump membrane transporter</fullName>
    </recommendedName>
</protein>
<dbReference type="SUPFAM" id="SSF82693">
    <property type="entry name" value="Multidrug efflux transporter AcrB pore domain, PN1, PN2, PC1 and PC2 subdomains"/>
    <property type="match status" value="4"/>
</dbReference>
<dbReference type="PRINTS" id="PR00702">
    <property type="entry name" value="ACRIFLAVINRP"/>
</dbReference>
<feature type="transmembrane region" description="Helical" evidence="9">
    <location>
        <begin position="924"/>
        <end position="945"/>
    </location>
</feature>
<dbReference type="SUPFAM" id="SSF82714">
    <property type="entry name" value="Multidrug efflux transporter AcrB TolC docking domain, DN and DC subdomains"/>
    <property type="match status" value="2"/>
</dbReference>
<feature type="transmembrane region" description="Helical" evidence="9">
    <location>
        <begin position="1006"/>
        <end position="1028"/>
    </location>
</feature>
<dbReference type="NCBIfam" id="NF000282">
    <property type="entry name" value="RND_permease_1"/>
    <property type="match status" value="1"/>
</dbReference>
<dbReference type="InterPro" id="IPR004764">
    <property type="entry name" value="MdtF-like"/>
</dbReference>
<evidence type="ECO:0000313" key="10">
    <source>
        <dbReference type="EMBL" id="HAC6217360.1"/>
    </source>
</evidence>
<keyword evidence="5 9" id="KW-0997">Cell inner membrane</keyword>
<proteinExistence type="inferred from homology"/>
<feature type="transmembrane region" description="Helical" evidence="9">
    <location>
        <begin position="541"/>
        <end position="558"/>
    </location>
</feature>
<keyword evidence="7 9" id="KW-1133">Transmembrane helix</keyword>
<dbReference type="Gene3D" id="3.30.70.1440">
    <property type="entry name" value="Multidrug efflux transporter AcrB pore domain"/>
    <property type="match status" value="1"/>
</dbReference>
<dbReference type="GO" id="GO:0009636">
    <property type="term" value="P:response to toxic substance"/>
    <property type="evidence" value="ECO:0007669"/>
    <property type="project" value="UniProtKB-ARBA"/>
</dbReference>
<dbReference type="FunFam" id="3.30.2090.10:FF:000001">
    <property type="entry name" value="Efflux pump membrane transporter"/>
    <property type="match status" value="1"/>
</dbReference>
<dbReference type="FunFam" id="3.30.2090.10:FF:000002">
    <property type="entry name" value="Efflux pump membrane transporter"/>
    <property type="match status" value="1"/>
</dbReference>
<dbReference type="AlphaFoldDB" id="A0A5W5A1D3"/>
<dbReference type="SUPFAM" id="SSF82866">
    <property type="entry name" value="Multidrug efflux transporter AcrB transmembrane domain"/>
    <property type="match status" value="2"/>
</dbReference>
<dbReference type="FunFam" id="3.30.70.1430:FF:000002">
    <property type="entry name" value="Efflux pump membrane transporter"/>
    <property type="match status" value="1"/>
</dbReference>
<keyword evidence="3 9" id="KW-0813">Transport</keyword>
<reference evidence="10" key="2">
    <citation type="submission" date="2019-01" db="EMBL/GenBank/DDBJ databases">
        <authorList>
            <consortium name="NCBI Pathogen Detection Project"/>
        </authorList>
    </citation>
    <scope>NUCLEOTIDE SEQUENCE</scope>
    <source>
        <strain evidence="10">90 TIR-9</strain>
    </source>
</reference>
<dbReference type="Gene3D" id="3.30.2090.10">
    <property type="entry name" value="Multidrug efflux transporter AcrB TolC docking domain, DN and DC subdomains"/>
    <property type="match status" value="2"/>
</dbReference>
<gene>
    <name evidence="10" type="ORF">G0A56_12740</name>
</gene>
<feature type="transmembrane region" description="Helical" evidence="9">
    <location>
        <begin position="437"/>
        <end position="458"/>
    </location>
</feature>
<dbReference type="Gene3D" id="3.30.70.1320">
    <property type="entry name" value="Multidrug efflux transporter AcrB pore domain like"/>
    <property type="match status" value="1"/>
</dbReference>
<dbReference type="Gene3D" id="1.20.1640.10">
    <property type="entry name" value="Multidrug efflux transporter AcrB transmembrane domain"/>
    <property type="match status" value="2"/>
</dbReference>
<comment type="caution">
    <text evidence="9">Lacks conserved residue(s) required for the propagation of feature annotation.</text>
</comment>
<evidence type="ECO:0000256" key="3">
    <source>
        <dbReference type="ARBA" id="ARBA00022448"/>
    </source>
</evidence>
<comment type="similarity">
    <text evidence="2 9">Belongs to the resistance-nodulation-cell division (RND) (TC 2.A.6) family.</text>
</comment>
<feature type="transmembrane region" description="Helical" evidence="9">
    <location>
        <begin position="366"/>
        <end position="390"/>
    </location>
</feature>
<evidence type="ECO:0000256" key="8">
    <source>
        <dbReference type="ARBA" id="ARBA00023136"/>
    </source>
</evidence>
<feature type="transmembrane region" description="Helical" evidence="9">
    <location>
        <begin position="874"/>
        <end position="891"/>
    </location>
</feature>
<evidence type="ECO:0000256" key="5">
    <source>
        <dbReference type="ARBA" id="ARBA00022519"/>
    </source>
</evidence>
<keyword evidence="6 9" id="KW-0812">Transmembrane</keyword>
<evidence type="ECO:0000256" key="4">
    <source>
        <dbReference type="ARBA" id="ARBA00022475"/>
    </source>
</evidence>
<feature type="transmembrane region" description="Helical" evidence="9">
    <location>
        <begin position="340"/>
        <end position="359"/>
    </location>
</feature>
<feature type="transmembrane region" description="Helical" evidence="9">
    <location>
        <begin position="974"/>
        <end position="994"/>
    </location>
</feature>
<comment type="caution">
    <text evidence="10">The sequence shown here is derived from an EMBL/GenBank/DDBJ whole genome shotgun (WGS) entry which is preliminary data.</text>
</comment>
<dbReference type="FunFam" id="1.20.1640.10:FF:000002">
    <property type="entry name" value="Efflux pump membrane transporter"/>
    <property type="match status" value="1"/>
</dbReference>
<dbReference type="FunFam" id="3.30.70.1430:FF:000001">
    <property type="entry name" value="Efflux pump membrane transporter"/>
    <property type="match status" value="1"/>
</dbReference>
<comment type="subcellular location">
    <subcellularLocation>
        <location evidence="1 9">Cell inner membrane</location>
        <topology evidence="1 9">Multi-pass membrane protein</topology>
    </subcellularLocation>
</comment>
<dbReference type="Pfam" id="PF00873">
    <property type="entry name" value="ACR_tran"/>
    <property type="match status" value="1"/>
</dbReference>
<feature type="transmembrane region" description="Helical" evidence="9">
    <location>
        <begin position="898"/>
        <end position="918"/>
    </location>
</feature>
<keyword evidence="4" id="KW-1003">Cell membrane</keyword>
<dbReference type="GO" id="GO:0015562">
    <property type="term" value="F:efflux transmembrane transporter activity"/>
    <property type="evidence" value="ECO:0007669"/>
    <property type="project" value="InterPro"/>
</dbReference>
<dbReference type="FunFam" id="1.20.1640.10:FF:000001">
    <property type="entry name" value="Efflux pump membrane transporter"/>
    <property type="match status" value="1"/>
</dbReference>
<evidence type="ECO:0000256" key="9">
    <source>
        <dbReference type="RuleBase" id="RU364070"/>
    </source>
</evidence>
<dbReference type="InterPro" id="IPR001036">
    <property type="entry name" value="Acrflvin-R"/>
</dbReference>
<dbReference type="PANTHER" id="PTHR32063:SF72">
    <property type="entry name" value="MULTIDRUG EXPORT PROTEIN ACRF"/>
    <property type="match status" value="1"/>
</dbReference>
<evidence type="ECO:0000256" key="6">
    <source>
        <dbReference type="ARBA" id="ARBA00022692"/>
    </source>
</evidence>
<dbReference type="PANTHER" id="PTHR32063">
    <property type="match status" value="1"/>
</dbReference>
<dbReference type="NCBIfam" id="TIGR00915">
    <property type="entry name" value="2A0602"/>
    <property type="match status" value="1"/>
</dbReference>
<dbReference type="EMBL" id="DAAMDK010000013">
    <property type="protein sequence ID" value="HAC6217360.1"/>
    <property type="molecule type" value="Genomic_DNA"/>
</dbReference>
<accession>A0A5W5A1D3</accession>
<evidence type="ECO:0000256" key="2">
    <source>
        <dbReference type="ARBA" id="ARBA00010942"/>
    </source>
</evidence>
<reference evidence="10" key="1">
    <citation type="journal article" date="2018" name="Genome Biol.">
        <title>SKESA: strategic k-mer extension for scrupulous assemblies.</title>
        <authorList>
            <person name="Souvorov A."/>
            <person name="Agarwala R."/>
            <person name="Lipman D.J."/>
        </authorList>
    </citation>
    <scope>NUCLEOTIDE SEQUENCE</scope>
    <source>
        <strain evidence="10">90 TIR-9</strain>
    </source>
</reference>
<dbReference type="InterPro" id="IPR027463">
    <property type="entry name" value="AcrB_DN_DC_subdom"/>
</dbReference>
<dbReference type="Gene3D" id="3.30.70.1430">
    <property type="entry name" value="Multidrug efflux transporter AcrB pore domain"/>
    <property type="match status" value="2"/>
</dbReference>
<feature type="transmembrane region" description="Helical" evidence="9">
    <location>
        <begin position="470"/>
        <end position="497"/>
    </location>
</feature>
<organism evidence="10">
    <name type="scientific">Salmonella typhimurium</name>
    <dbReference type="NCBI Taxonomy" id="90371"/>
    <lineage>
        <taxon>Bacteria</taxon>
        <taxon>Pseudomonadati</taxon>
        <taxon>Pseudomonadota</taxon>
        <taxon>Gammaproteobacteria</taxon>
        <taxon>Enterobacterales</taxon>
        <taxon>Enterobacteriaceae</taxon>
        <taxon>Salmonella</taxon>
    </lineage>
</organism>
<feature type="transmembrane region" description="Helical" evidence="9">
    <location>
        <begin position="396"/>
        <end position="416"/>
    </location>
</feature>
<dbReference type="GO" id="GO:0005886">
    <property type="term" value="C:plasma membrane"/>
    <property type="evidence" value="ECO:0007669"/>
    <property type="project" value="UniProtKB-SubCell"/>
</dbReference>
<evidence type="ECO:0000256" key="1">
    <source>
        <dbReference type="ARBA" id="ARBA00004429"/>
    </source>
</evidence>
<name>A0A5W5A1D3_SALTM</name>
<evidence type="ECO:0000256" key="7">
    <source>
        <dbReference type="ARBA" id="ARBA00022989"/>
    </source>
</evidence>
<sequence>MANFFIRRPIFAWVLAIILMMAGALAIMQLPVAQYPTIAPPAVSISATYPGADAQTVQDTVTQVIEQNMNGIDNLMYMSSTSDSAGSVTITLTFQSGTDPDIAQVQVQNKLQLATPLLPQEVQQQGISVEKSSSSFLMVAGFVSDNPNTTQDDISDYVASNIKDSISRLNGVGDVQLFGAQYAMRIWLDANLLNKYQLTPVDVINQLKVQNDQIAAGQLGGTPALPGQQLNASIIAQTRLKDPEEFGKVTLRVNTDGSVVHLKDVARIELGGENYNVVARINGKPASGLGIKLATGANALDTATAIKAKLAELQPFFPQGMKVVYPYDTTPFVKISIHEVVKTLFEAIILVFLVMYLFLQNIRATLIPTIAVPVVLLGTFAVLATFGYSINTLTMFGMVLAIGLLVDDAIVVVENVERVMMEDNLSPREATEKSMSQIQGALVGIAMVLSAVFIPMAFFGGSTGAIYRQFSITIVSAMALSVLVALILTPALCATLLKPVSAEHHEKKSGFFGWFNTRFDHSVNHYTNSVSGIVRNTGRYLIIYLLIVVGMAVLFLRLPTSFLPEEDQGVFLTMIQLPSGATQERTQKVLDQVTHYYLNNEKANVESVFTVNGFSFSGQGQNSGMAFVSLKPWEERNGEENSVEAVIARATRAFSQIRDGLVFPFNMPAIVELGTATGFDFELIDQGGLGHDALTKARNQLLGMVAKHTDLLVRVRPNGLEDTPQFKLDVDQEKAQALGVSLSDINETISAALGGYYVNDFIDRGRVKKVYVQADAQFRMLPGDINNLYVRSANGEMVPFSTFSSARWIYGSPRLERYNGMPSMELLGEAAPGRSTGEAMSLMENLASQLPNGIGYDWTGMSYQERLSGNQAPALYAISLIVVFLCLAALYESWSIPFSVMLVVPLGVVGALLAASLRGLNNDVYFQVGLLTTIGLSAKNAILIVEFAKDLMEKEGRGLIEATLEASRMRLRPILMTSLAFILGVMPLVISRGAGSGAQNAVGTGVMGGMLTATLLAIFFVPVFFVVVKRRFNRHHD</sequence>
<dbReference type="GO" id="GO:0042910">
    <property type="term" value="F:xenobiotic transmembrane transporter activity"/>
    <property type="evidence" value="ECO:0007669"/>
    <property type="project" value="TreeGrafter"/>
</dbReference>
<keyword evidence="8 9" id="KW-0472">Membrane</keyword>